<feature type="transmembrane region" description="Helical" evidence="6">
    <location>
        <begin position="281"/>
        <end position="305"/>
    </location>
</feature>
<feature type="transmembrane region" description="Helical" evidence="6">
    <location>
        <begin position="506"/>
        <end position="528"/>
    </location>
</feature>
<dbReference type="OMA" id="AYICVAM"/>
<feature type="transmembrane region" description="Helical" evidence="6">
    <location>
        <begin position="49"/>
        <end position="69"/>
    </location>
</feature>
<keyword evidence="8" id="KW-1185">Reference proteome</keyword>
<dbReference type="EMBL" id="KQ971329">
    <property type="protein sequence ID" value="EFA01113.1"/>
    <property type="molecule type" value="Genomic_DNA"/>
</dbReference>
<evidence type="ECO:0000256" key="2">
    <source>
        <dbReference type="ARBA" id="ARBA00007168"/>
    </source>
</evidence>
<evidence type="ECO:0000313" key="8">
    <source>
        <dbReference type="Proteomes" id="UP000007266"/>
    </source>
</evidence>
<dbReference type="PANTHER" id="PTHR12385">
    <property type="entry name" value="CHOLINE TRANSPORTER-LIKE (SLC FAMILY 44)"/>
    <property type="match status" value="1"/>
</dbReference>
<dbReference type="eggNOG" id="KOG1362">
    <property type="taxonomic scope" value="Eukaryota"/>
</dbReference>
<keyword evidence="3 6" id="KW-0812">Transmembrane</keyword>
<dbReference type="OrthoDB" id="420519at2759"/>
<reference evidence="7 8" key="1">
    <citation type="journal article" date="2008" name="Nature">
        <title>The genome of the model beetle and pest Tribolium castaneum.</title>
        <authorList>
            <consortium name="Tribolium Genome Sequencing Consortium"/>
            <person name="Richards S."/>
            <person name="Gibbs R.A."/>
            <person name="Weinstock G.M."/>
            <person name="Brown S.J."/>
            <person name="Denell R."/>
            <person name="Beeman R.W."/>
            <person name="Gibbs R."/>
            <person name="Beeman R.W."/>
            <person name="Brown S.J."/>
            <person name="Bucher G."/>
            <person name="Friedrich M."/>
            <person name="Grimmelikhuijzen C.J."/>
            <person name="Klingler M."/>
            <person name="Lorenzen M."/>
            <person name="Richards S."/>
            <person name="Roth S."/>
            <person name="Schroder R."/>
            <person name="Tautz D."/>
            <person name="Zdobnov E.M."/>
            <person name="Muzny D."/>
            <person name="Gibbs R.A."/>
            <person name="Weinstock G.M."/>
            <person name="Attaway T."/>
            <person name="Bell S."/>
            <person name="Buhay C.J."/>
            <person name="Chandrabose M.N."/>
            <person name="Chavez D."/>
            <person name="Clerk-Blankenburg K.P."/>
            <person name="Cree A."/>
            <person name="Dao M."/>
            <person name="Davis C."/>
            <person name="Chacko J."/>
            <person name="Dinh H."/>
            <person name="Dugan-Rocha S."/>
            <person name="Fowler G."/>
            <person name="Garner T.T."/>
            <person name="Garnes J."/>
            <person name="Gnirke A."/>
            <person name="Hawes A."/>
            <person name="Hernandez J."/>
            <person name="Hines S."/>
            <person name="Holder M."/>
            <person name="Hume J."/>
            <person name="Jhangiani S.N."/>
            <person name="Joshi V."/>
            <person name="Khan Z.M."/>
            <person name="Jackson L."/>
            <person name="Kovar C."/>
            <person name="Kowis A."/>
            <person name="Lee S."/>
            <person name="Lewis L.R."/>
            <person name="Margolis J."/>
            <person name="Morgan M."/>
            <person name="Nazareth L.V."/>
            <person name="Nguyen N."/>
            <person name="Okwuonu G."/>
            <person name="Parker D."/>
            <person name="Richards S."/>
            <person name="Ruiz S.J."/>
            <person name="Santibanez J."/>
            <person name="Savard J."/>
            <person name="Scherer S.E."/>
            <person name="Schneider B."/>
            <person name="Sodergren E."/>
            <person name="Tautz D."/>
            <person name="Vattahil S."/>
            <person name="Villasana D."/>
            <person name="White C.S."/>
            <person name="Wright R."/>
            <person name="Park Y."/>
            <person name="Beeman R.W."/>
            <person name="Lord J."/>
            <person name="Oppert B."/>
            <person name="Lorenzen M."/>
            <person name="Brown S."/>
            <person name="Wang L."/>
            <person name="Savard J."/>
            <person name="Tautz D."/>
            <person name="Richards S."/>
            <person name="Weinstock G."/>
            <person name="Gibbs R.A."/>
            <person name="Liu Y."/>
            <person name="Worley K."/>
            <person name="Weinstock G."/>
            <person name="Elsik C.G."/>
            <person name="Reese J.T."/>
            <person name="Elhaik E."/>
            <person name="Landan G."/>
            <person name="Graur D."/>
            <person name="Arensburger P."/>
            <person name="Atkinson P."/>
            <person name="Beeman R.W."/>
            <person name="Beidler J."/>
            <person name="Brown S.J."/>
            <person name="Demuth J.P."/>
            <person name="Drury D.W."/>
            <person name="Du Y.Z."/>
            <person name="Fujiwara H."/>
            <person name="Lorenzen M."/>
            <person name="Maselli V."/>
            <person name="Osanai M."/>
            <person name="Park Y."/>
            <person name="Robertson H.M."/>
            <person name="Tu Z."/>
            <person name="Wang J.J."/>
            <person name="Wang S."/>
            <person name="Richards S."/>
            <person name="Song H."/>
            <person name="Zhang L."/>
            <person name="Sodergren E."/>
            <person name="Werner D."/>
            <person name="Stanke M."/>
            <person name="Morgenstern B."/>
            <person name="Solovyev V."/>
            <person name="Kosarev P."/>
            <person name="Brown G."/>
            <person name="Chen H.C."/>
            <person name="Ermolaeva O."/>
            <person name="Hlavina W."/>
            <person name="Kapustin Y."/>
            <person name="Kiryutin B."/>
            <person name="Kitts P."/>
            <person name="Maglott D."/>
            <person name="Pruitt K."/>
            <person name="Sapojnikov V."/>
            <person name="Souvorov A."/>
            <person name="Mackey A.J."/>
            <person name="Waterhouse R.M."/>
            <person name="Wyder S."/>
            <person name="Zdobnov E.M."/>
            <person name="Zdobnov E.M."/>
            <person name="Wyder S."/>
            <person name="Kriventseva E.V."/>
            <person name="Kadowaki T."/>
            <person name="Bork P."/>
            <person name="Aranda M."/>
            <person name="Bao R."/>
            <person name="Beermann A."/>
            <person name="Berns N."/>
            <person name="Bolognesi R."/>
            <person name="Bonneton F."/>
            <person name="Bopp D."/>
            <person name="Brown S.J."/>
            <person name="Bucher G."/>
            <person name="Butts T."/>
            <person name="Chaumot A."/>
            <person name="Denell R.E."/>
            <person name="Ferrier D.E."/>
            <person name="Friedrich M."/>
            <person name="Gordon C.M."/>
            <person name="Jindra M."/>
            <person name="Klingler M."/>
            <person name="Lan Q."/>
            <person name="Lattorff H.M."/>
            <person name="Laudet V."/>
            <person name="von Levetsow C."/>
            <person name="Liu Z."/>
            <person name="Lutz R."/>
            <person name="Lynch J.A."/>
            <person name="da Fonseca R.N."/>
            <person name="Posnien N."/>
            <person name="Reuter R."/>
            <person name="Roth S."/>
            <person name="Savard J."/>
            <person name="Schinko J.B."/>
            <person name="Schmitt C."/>
            <person name="Schoppmeier M."/>
            <person name="Schroder R."/>
            <person name="Shippy T.D."/>
            <person name="Simonnet F."/>
            <person name="Marques-Souza H."/>
            <person name="Tautz D."/>
            <person name="Tomoyasu Y."/>
            <person name="Trauner J."/>
            <person name="Van der Zee M."/>
            <person name="Vervoort M."/>
            <person name="Wittkopp N."/>
            <person name="Wimmer E.A."/>
            <person name="Yang X."/>
            <person name="Jones A.K."/>
            <person name="Sattelle D.B."/>
            <person name="Ebert P.R."/>
            <person name="Nelson D."/>
            <person name="Scott J.G."/>
            <person name="Beeman R.W."/>
            <person name="Muthukrishnan S."/>
            <person name="Kramer K.J."/>
            <person name="Arakane Y."/>
            <person name="Beeman R.W."/>
            <person name="Zhu Q."/>
            <person name="Hogenkamp D."/>
            <person name="Dixit R."/>
            <person name="Oppert B."/>
            <person name="Jiang H."/>
            <person name="Zou Z."/>
            <person name="Marshall J."/>
            <person name="Elpidina E."/>
            <person name="Vinokurov K."/>
            <person name="Oppert C."/>
            <person name="Zou Z."/>
            <person name="Evans J."/>
            <person name="Lu Z."/>
            <person name="Zhao P."/>
            <person name="Sumathipala N."/>
            <person name="Altincicek B."/>
            <person name="Vilcinskas A."/>
            <person name="Williams M."/>
            <person name="Hultmark D."/>
            <person name="Hetru C."/>
            <person name="Jiang H."/>
            <person name="Grimmelikhuijzen C.J."/>
            <person name="Hauser F."/>
            <person name="Cazzamali G."/>
            <person name="Williamson M."/>
            <person name="Park Y."/>
            <person name="Li B."/>
            <person name="Tanaka Y."/>
            <person name="Predel R."/>
            <person name="Neupert S."/>
            <person name="Schachtner J."/>
            <person name="Verleyen P."/>
            <person name="Raible F."/>
            <person name="Bork P."/>
            <person name="Friedrich M."/>
            <person name="Walden K.K."/>
            <person name="Robertson H.M."/>
            <person name="Angeli S."/>
            <person name="Foret S."/>
            <person name="Bucher G."/>
            <person name="Schuetz S."/>
            <person name="Maleszka R."/>
            <person name="Wimmer E.A."/>
            <person name="Beeman R.W."/>
            <person name="Lorenzen M."/>
            <person name="Tomoyasu Y."/>
            <person name="Miller S.C."/>
            <person name="Grossmann D."/>
            <person name="Bucher G."/>
        </authorList>
    </citation>
    <scope>NUCLEOTIDE SEQUENCE [LARGE SCALE GENOMIC DNA]</scope>
    <source>
        <strain evidence="7 8">Georgia GA2</strain>
    </source>
</reference>
<feature type="transmembrane region" description="Helical" evidence="6">
    <location>
        <begin position="325"/>
        <end position="343"/>
    </location>
</feature>
<dbReference type="GO" id="GO:0016020">
    <property type="term" value="C:membrane"/>
    <property type="evidence" value="ECO:0000318"/>
    <property type="project" value="GO_Central"/>
</dbReference>
<evidence type="ECO:0000256" key="3">
    <source>
        <dbReference type="ARBA" id="ARBA00022692"/>
    </source>
</evidence>
<feature type="transmembrane region" description="Helical" evidence="6">
    <location>
        <begin position="387"/>
        <end position="409"/>
    </location>
</feature>
<dbReference type="AlphaFoldDB" id="D6WGP1"/>
<sequence length="574" mass="64330">MGASSSSQERQVPEPEDLGQFRKNAGIRIGDTYLIPEIPAKRKVTDFKFTVVFGICLIILVPFLIYTFVQSDLDRFIHGYDKCGNICGEKNSRVGDVSCSGQDKTYQPFLRLIKNEHAYSDDDQLFIRDECVRECGSGYVELFNRCFPSKSNDSPRVNRDMETTFADIGRDINKSAGYIVLMCLLGLVFTVGMLFLFRYFVAVVVWVILIGSLLGIIALAIIFWVLNSREATGPNAASAQFFAIFFTILAVILTIVLICMFKRIKLIIRLFKEAIKVIFGIPIIVFEPLLTFVASSIVLIIFVYFLIVMSTAGVLQKTFFDVYEYTPNVAILFTMFFHIVICLWMWQFIIGCQHMVISGAVSSYYFARDKSSLVSPVYTSFYNLIRYHLGSVIFGSLIITVIAIVRALIRGLVNNKSARILVDCCLGAIEDFLKFLSKNAYILTAMHGQPFFKSGKRAVRLLAANALSTIALNSVGDFVLAMSKILIVVATILVGCLMADPTIEHFWAAILISAIVTAIVADCFFAVFETAIDTIFLCFCEDSCMNDGTERPYYMSVNLMQYVEEAKKATNNKN</sequence>
<protein>
    <recommendedName>
        <fullName evidence="6">Choline transporter-like protein</fullName>
    </recommendedName>
</protein>
<feature type="transmembrane region" description="Helical" evidence="6">
    <location>
        <begin position="176"/>
        <end position="197"/>
    </location>
</feature>
<evidence type="ECO:0000256" key="1">
    <source>
        <dbReference type="ARBA" id="ARBA00004141"/>
    </source>
</evidence>
<accession>D6WGP1</accession>
<evidence type="ECO:0000313" key="7">
    <source>
        <dbReference type="EMBL" id="EFA01113.1"/>
    </source>
</evidence>
<comment type="subcellular location">
    <subcellularLocation>
        <location evidence="6">Cell membrane</location>
        <topology evidence="6">Multi-pass membrane protein</topology>
    </subcellularLocation>
    <subcellularLocation>
        <location evidence="1">Membrane</location>
        <topology evidence="1">Multi-pass membrane protein</topology>
    </subcellularLocation>
</comment>
<dbReference type="InParanoid" id="D6WGP1"/>
<evidence type="ECO:0000256" key="4">
    <source>
        <dbReference type="ARBA" id="ARBA00022989"/>
    </source>
</evidence>
<dbReference type="GO" id="GO:0005886">
    <property type="term" value="C:plasma membrane"/>
    <property type="evidence" value="ECO:0007669"/>
    <property type="project" value="UniProtKB-SubCell"/>
</dbReference>
<evidence type="ECO:0000256" key="5">
    <source>
        <dbReference type="ARBA" id="ARBA00023136"/>
    </source>
</evidence>
<proteinExistence type="inferred from homology"/>
<keyword evidence="5 6" id="KW-0472">Membrane</keyword>
<reference evidence="7 8" key="2">
    <citation type="journal article" date="2010" name="Nucleic Acids Res.">
        <title>BeetleBase in 2010: revisions to provide comprehensive genomic information for Tribolium castaneum.</title>
        <authorList>
            <person name="Kim H.S."/>
            <person name="Murphy T."/>
            <person name="Xia J."/>
            <person name="Caragea D."/>
            <person name="Park Y."/>
            <person name="Beeman R.W."/>
            <person name="Lorenzen M.D."/>
            <person name="Butcher S."/>
            <person name="Manak J.R."/>
            <person name="Brown S.J."/>
        </authorList>
    </citation>
    <scope>GENOME REANNOTATION</scope>
    <source>
        <strain evidence="7 8">Georgia GA2</strain>
    </source>
</reference>
<feature type="transmembrane region" description="Helical" evidence="6">
    <location>
        <begin position="481"/>
        <end position="499"/>
    </location>
</feature>
<dbReference type="HOGENOM" id="CLU_017181_2_1_1"/>
<comment type="function">
    <text evidence="6">Choline transporter.</text>
</comment>
<dbReference type="Proteomes" id="UP000007266">
    <property type="component" value="Linkage group 3"/>
</dbReference>
<dbReference type="GO" id="GO:0022857">
    <property type="term" value="F:transmembrane transporter activity"/>
    <property type="evidence" value="ECO:0000318"/>
    <property type="project" value="GO_Central"/>
</dbReference>
<gene>
    <name evidence="7" type="primary">AUGUSTUS-3.0.2_10325</name>
    <name evidence="7" type="ORF">TcasGA2_TC010325</name>
</gene>
<feature type="transmembrane region" description="Helical" evidence="6">
    <location>
        <begin position="204"/>
        <end position="226"/>
    </location>
</feature>
<comment type="similarity">
    <text evidence="2 6">Belongs to the CTL (choline transporter-like) family.</text>
</comment>
<name>D6WGP1_TRICA</name>
<dbReference type="PANTHER" id="PTHR12385:SF96">
    <property type="entry name" value="CHOLINE TRANSPORTER-LIKE PROTEIN"/>
    <property type="match status" value="1"/>
</dbReference>
<dbReference type="GO" id="GO:0055085">
    <property type="term" value="P:transmembrane transport"/>
    <property type="evidence" value="ECO:0000318"/>
    <property type="project" value="GO_Central"/>
</dbReference>
<dbReference type="InterPro" id="IPR007603">
    <property type="entry name" value="Choline_transptr-like"/>
</dbReference>
<feature type="transmembrane region" description="Helical" evidence="6">
    <location>
        <begin position="238"/>
        <end position="261"/>
    </location>
</feature>
<dbReference type="Pfam" id="PF04515">
    <property type="entry name" value="Choline_transpo"/>
    <property type="match status" value="1"/>
</dbReference>
<organism evidence="7 8">
    <name type="scientific">Tribolium castaneum</name>
    <name type="common">Red flour beetle</name>
    <dbReference type="NCBI Taxonomy" id="7070"/>
    <lineage>
        <taxon>Eukaryota</taxon>
        <taxon>Metazoa</taxon>
        <taxon>Ecdysozoa</taxon>
        <taxon>Arthropoda</taxon>
        <taxon>Hexapoda</taxon>
        <taxon>Insecta</taxon>
        <taxon>Pterygota</taxon>
        <taxon>Neoptera</taxon>
        <taxon>Endopterygota</taxon>
        <taxon>Coleoptera</taxon>
        <taxon>Polyphaga</taxon>
        <taxon>Cucujiformia</taxon>
        <taxon>Tenebrionidae</taxon>
        <taxon>Tenebrionidae incertae sedis</taxon>
        <taxon>Tribolium</taxon>
    </lineage>
</organism>
<dbReference type="KEGG" id="tca:658554"/>
<keyword evidence="4 6" id="KW-1133">Transmembrane helix</keyword>
<dbReference type="PhylomeDB" id="D6WGP1"/>
<evidence type="ECO:0000256" key="6">
    <source>
        <dbReference type="RuleBase" id="RU368066"/>
    </source>
</evidence>